<reference evidence="1 2" key="1">
    <citation type="submission" date="2019-03" db="EMBL/GenBank/DDBJ databases">
        <authorList>
            <person name="Kim M.K.M."/>
        </authorList>
    </citation>
    <scope>NUCLEOTIDE SEQUENCE [LARGE SCALE GENOMIC DNA]</scope>
    <source>
        <strain evidence="1 2">18JY15-6</strain>
    </source>
</reference>
<keyword evidence="2" id="KW-1185">Reference proteome</keyword>
<accession>A0A4R1CD73</accession>
<dbReference type="OrthoDB" id="9852371at2"/>
<dbReference type="AlphaFoldDB" id="A0A4R1CD73"/>
<sequence>MALSADLTVRANLDLSDVFTTLASDVLGVSFGSTGFDPSALLAVIEGAAPPDLGGLRASVSGTIDVTGARLDLQVPTPSLPPGLADLVAHLGSIRTALPSFDVPELTGLDGLGVRIDSVRALIETGPLADLLGLVPGLQWSGTLTRAGGSLGAIIDLLRTLAGLTAMATTSRHLLEQSAGFAGLLDRDAADAAGATLLGLAGDASLVAALRNADPADAAVAAELAGRVEAYLDAVTEVATTWAPGMGFGEAALLGLDATGTSGAIEVASVVLTGVDLSGVTTLTADVRRMAGPLLEAPLPDPHVFVDGFLGQAALLTAEARLAVQTWDVAGALAPVTNLSDTVLAPVLQFQQALAGVGTEITGALRSLRSAVGEVDLTPVATALDAILQPVVTVLDAIEAGIGGAEATLTTVAGEIESGLHDAAAFVTTASTSVQTSIGEVSGLLGELHLQELADTLSQSLRTVAQALAAAQLRPYFDAAIDVITTAADIIAQVPFGMLPTDVQQEIVDACRPIKQLDLQPVEDTLRAELATIREGFSADALQQIDAGYQEVVGVLAGFDPAPHLAEFESTVLSQLRTQLDAVDPMALLAPVDEGIASVRDLLADLDLQAEVLAPLQELFAPVLDAIEGLDPAALLAPAQQAVDDLRTSITDALPVAEARETLLDLRTRAAGVLGRIDAHGVVDVLDDRVIGALAEMPSGPPAGPFGSILVSLAQASGFRADEPAVQDVIDWVSGVSVGGVVVQGRLAEAHGRVTATSAAVASLDPAPVAAAASAYHRALREAVAGHPDDSPLAQAITPLLNAVVPDDLLAGLADNRRRYQIALDADALLLGTLAASGRSEVTEAASQLHVALEPLGAFPSRLRDVLTALGLDPAGRPLRVVLTDLLREAVHGPVPGELAGLISDATAKVLEALDVVTQSGLDAVEALDSVLSLLDLTPIVDELTALHTQIHDEVAQLSPDALLGPVVASGTQVVDRLNAFDPLAPVKQIVQAALDAADQVFDSVRPTVVFAPVLTLYQQVMAIVSGLDLVSLLQPVLTAFDGIAAQLDEGFDHTGDALQELQDALPSEVQENSIGGSVSVDVGVSF</sequence>
<organism evidence="1 2">
    <name type="scientific">Nocardioides jejuensis</name>
    <dbReference type="NCBI Taxonomy" id="2502782"/>
    <lineage>
        <taxon>Bacteria</taxon>
        <taxon>Bacillati</taxon>
        <taxon>Actinomycetota</taxon>
        <taxon>Actinomycetes</taxon>
        <taxon>Propionibacteriales</taxon>
        <taxon>Nocardioidaceae</taxon>
        <taxon>Nocardioides</taxon>
    </lineage>
</organism>
<gene>
    <name evidence="1" type="ORF">EPD65_07220</name>
</gene>
<name>A0A4R1CD73_9ACTN</name>
<comment type="caution">
    <text evidence="1">The sequence shown here is derived from an EMBL/GenBank/DDBJ whole genome shotgun (WGS) entry which is preliminary data.</text>
</comment>
<evidence type="ECO:0000313" key="2">
    <source>
        <dbReference type="Proteomes" id="UP000295453"/>
    </source>
</evidence>
<dbReference type="RefSeq" id="WP_131582652.1">
    <property type="nucleotide sequence ID" value="NZ_SJZJ01000009.1"/>
</dbReference>
<dbReference type="Proteomes" id="UP000295453">
    <property type="component" value="Unassembled WGS sequence"/>
</dbReference>
<protein>
    <submittedName>
        <fullName evidence="1">Uncharacterized protein</fullName>
    </submittedName>
</protein>
<dbReference type="EMBL" id="SJZJ01000009">
    <property type="protein sequence ID" value="TCJ28950.1"/>
    <property type="molecule type" value="Genomic_DNA"/>
</dbReference>
<evidence type="ECO:0000313" key="1">
    <source>
        <dbReference type="EMBL" id="TCJ28950.1"/>
    </source>
</evidence>
<proteinExistence type="predicted"/>